<dbReference type="KEGG" id="saqu:EJC51_44450"/>
<dbReference type="PANTHER" id="PTHR30213:SF0">
    <property type="entry name" value="UPF0761 MEMBRANE PROTEIN YIHY"/>
    <property type="match status" value="1"/>
</dbReference>
<dbReference type="PIRSF" id="PIRSF035875">
    <property type="entry name" value="RNase_BN"/>
    <property type="match status" value="1"/>
</dbReference>
<dbReference type="Proteomes" id="UP000280197">
    <property type="component" value="Chromosome"/>
</dbReference>
<keyword evidence="4 7" id="KW-1133">Transmembrane helix</keyword>
<feature type="transmembrane region" description="Helical" evidence="7">
    <location>
        <begin position="226"/>
        <end position="247"/>
    </location>
</feature>
<feature type="region of interest" description="Disordered" evidence="6">
    <location>
        <begin position="1"/>
        <end position="23"/>
    </location>
</feature>
<evidence type="ECO:0000313" key="8">
    <source>
        <dbReference type="EMBL" id="AZP22514.1"/>
    </source>
</evidence>
<evidence type="ECO:0000256" key="3">
    <source>
        <dbReference type="ARBA" id="ARBA00022692"/>
    </source>
</evidence>
<dbReference type="AlphaFoldDB" id="A0A3S9IDR7"/>
<dbReference type="InterPro" id="IPR017039">
    <property type="entry name" value="Virul_fac_BrkB"/>
</dbReference>
<keyword evidence="3 7" id="KW-0812">Transmembrane</keyword>
<dbReference type="PANTHER" id="PTHR30213">
    <property type="entry name" value="INNER MEMBRANE PROTEIN YHJD"/>
    <property type="match status" value="1"/>
</dbReference>
<dbReference type="GO" id="GO:0005886">
    <property type="term" value="C:plasma membrane"/>
    <property type="evidence" value="ECO:0007669"/>
    <property type="project" value="UniProtKB-SubCell"/>
</dbReference>
<keyword evidence="5 7" id="KW-0472">Membrane</keyword>
<feature type="transmembrane region" description="Helical" evidence="7">
    <location>
        <begin position="47"/>
        <end position="69"/>
    </location>
</feature>
<organism evidence="8 9">
    <name type="scientific">Streptomyces aquilus</name>
    <dbReference type="NCBI Taxonomy" id="2548456"/>
    <lineage>
        <taxon>Bacteria</taxon>
        <taxon>Bacillati</taxon>
        <taxon>Actinomycetota</taxon>
        <taxon>Actinomycetes</taxon>
        <taxon>Kitasatosporales</taxon>
        <taxon>Streptomycetaceae</taxon>
        <taxon>Streptomyces</taxon>
    </lineage>
</organism>
<evidence type="ECO:0000256" key="1">
    <source>
        <dbReference type="ARBA" id="ARBA00004651"/>
    </source>
</evidence>
<dbReference type="Pfam" id="PF03631">
    <property type="entry name" value="Virul_fac_BrkB"/>
    <property type="match status" value="1"/>
</dbReference>
<evidence type="ECO:0000313" key="9">
    <source>
        <dbReference type="Proteomes" id="UP000280197"/>
    </source>
</evidence>
<comment type="subcellular location">
    <subcellularLocation>
        <location evidence="1">Cell membrane</location>
        <topology evidence="1">Multi-pass membrane protein</topology>
    </subcellularLocation>
</comment>
<evidence type="ECO:0000256" key="5">
    <source>
        <dbReference type="ARBA" id="ARBA00023136"/>
    </source>
</evidence>
<dbReference type="NCBIfam" id="TIGR00765">
    <property type="entry name" value="yihY_not_rbn"/>
    <property type="match status" value="1"/>
</dbReference>
<keyword evidence="9" id="KW-1185">Reference proteome</keyword>
<evidence type="ECO:0000256" key="2">
    <source>
        <dbReference type="ARBA" id="ARBA00022475"/>
    </source>
</evidence>
<feature type="compositionally biased region" description="Polar residues" evidence="6">
    <location>
        <begin position="1"/>
        <end position="12"/>
    </location>
</feature>
<evidence type="ECO:0000256" key="4">
    <source>
        <dbReference type="ARBA" id="ARBA00022989"/>
    </source>
</evidence>
<feature type="transmembrane region" description="Helical" evidence="7">
    <location>
        <begin position="259"/>
        <end position="280"/>
    </location>
</feature>
<proteinExistence type="predicted"/>
<sequence length="317" mass="34119">MGSAPGATSYTEQQDRPGDGISPRRRMARRFLAELRKDNLGDWAAALTYYAVLSSLPALLVLTSLLGAIGPSLTEPVLREVSDLAPGPAHAWITRVLTAVERRHTAAGIVGTLTLIWAASRYAAAFIRAMNAVYDVPEGRPTRLLLPLRIGLTVLTLLMVSTAAAVVVLSGRLADRVGVALGVGHSAVTAWQWGKWPLLLLLAGLLIALLYWAAPNARQPFRWGTPGGLVAVAVWGAASTAFAYYAAHFGSYDRVYGSLAAAITFLIWVWLANLALLLGAELNAEWERERAIAQGHPADQEPYMPLRSAVRIHDDAL</sequence>
<gene>
    <name evidence="8" type="ORF">EJC51_44450</name>
</gene>
<evidence type="ECO:0000256" key="7">
    <source>
        <dbReference type="SAM" id="Phobius"/>
    </source>
</evidence>
<feature type="transmembrane region" description="Helical" evidence="7">
    <location>
        <begin position="193"/>
        <end position="214"/>
    </location>
</feature>
<feature type="transmembrane region" description="Helical" evidence="7">
    <location>
        <begin position="150"/>
        <end position="173"/>
    </location>
</feature>
<dbReference type="EMBL" id="CP034463">
    <property type="protein sequence ID" value="AZP22514.1"/>
    <property type="molecule type" value="Genomic_DNA"/>
</dbReference>
<dbReference type="RefSeq" id="WP_126276316.1">
    <property type="nucleotide sequence ID" value="NZ_CP034463.1"/>
</dbReference>
<name>A0A3S9IDR7_9ACTN</name>
<evidence type="ECO:0000256" key="6">
    <source>
        <dbReference type="SAM" id="MobiDB-lite"/>
    </source>
</evidence>
<keyword evidence="2" id="KW-1003">Cell membrane</keyword>
<protein>
    <submittedName>
        <fullName evidence="8">YihY/virulence factor BrkB family protein</fullName>
    </submittedName>
</protein>
<accession>A0A3S9IDR7</accession>
<reference evidence="8 9" key="1">
    <citation type="submission" date="2018-12" db="EMBL/GenBank/DDBJ databases">
        <authorList>
            <person name="Li K."/>
        </authorList>
    </citation>
    <scope>NUCLEOTIDE SEQUENCE [LARGE SCALE GENOMIC DNA]</scope>
    <source>
        <strain evidence="9">CR22</strain>
    </source>
</reference>